<dbReference type="InterPro" id="IPR017871">
    <property type="entry name" value="ABC_transporter-like_CS"/>
</dbReference>
<reference evidence="11" key="1">
    <citation type="submission" date="2016-08" db="EMBL/GenBank/DDBJ databases">
        <title>Complete Genome Seqeunce of Paenibacillus sp. BIHB 4019 from tea rhizoplane.</title>
        <authorList>
            <person name="Thakur R."/>
            <person name="Swarnkar M.K."/>
            <person name="Gulati A."/>
        </authorList>
    </citation>
    <scope>NUCLEOTIDE SEQUENCE [LARGE SCALE GENOMIC DNA]</scope>
    <source>
        <strain evidence="11">BIHB4019</strain>
    </source>
</reference>
<feature type="transmembrane region" description="Helical" evidence="8">
    <location>
        <begin position="180"/>
        <end position="197"/>
    </location>
</feature>
<dbReference type="InterPro" id="IPR003593">
    <property type="entry name" value="AAA+_ATPase"/>
</dbReference>
<dbReference type="RefSeq" id="WP_099519118.1">
    <property type="nucleotide sequence ID" value="NZ_CP016808.1"/>
</dbReference>
<evidence type="ECO:0000256" key="4">
    <source>
        <dbReference type="ARBA" id="ARBA00022741"/>
    </source>
</evidence>
<dbReference type="EMBL" id="CP016808">
    <property type="protein sequence ID" value="ANY67944.1"/>
    <property type="molecule type" value="Genomic_DNA"/>
</dbReference>
<feature type="transmembrane region" description="Helical" evidence="8">
    <location>
        <begin position="288"/>
        <end position="304"/>
    </location>
</feature>
<feature type="domain" description="ABC transmembrane type-1" evidence="10">
    <location>
        <begin position="23"/>
        <end position="318"/>
    </location>
</feature>
<dbReference type="InterPro" id="IPR011527">
    <property type="entry name" value="ABC1_TM_dom"/>
</dbReference>
<keyword evidence="4" id="KW-0547">Nucleotide-binding</keyword>
<evidence type="ECO:0000256" key="3">
    <source>
        <dbReference type="ARBA" id="ARBA00022692"/>
    </source>
</evidence>
<dbReference type="GO" id="GO:0016887">
    <property type="term" value="F:ATP hydrolysis activity"/>
    <property type="evidence" value="ECO:0007669"/>
    <property type="project" value="InterPro"/>
</dbReference>
<evidence type="ECO:0000259" key="10">
    <source>
        <dbReference type="PROSITE" id="PS50929"/>
    </source>
</evidence>
<keyword evidence="6 8" id="KW-1133">Transmembrane helix</keyword>
<dbReference type="InterPro" id="IPR036640">
    <property type="entry name" value="ABC1_TM_sf"/>
</dbReference>
<dbReference type="Pfam" id="PF00005">
    <property type="entry name" value="ABC_tran"/>
    <property type="match status" value="1"/>
</dbReference>
<dbReference type="AlphaFoldDB" id="A0A1B2DJP4"/>
<protein>
    <submittedName>
        <fullName evidence="11">Multidrug ABC transporter</fullName>
    </submittedName>
</protein>
<dbReference type="PANTHER" id="PTHR24221:SF654">
    <property type="entry name" value="ATP-BINDING CASSETTE SUB-FAMILY B MEMBER 6"/>
    <property type="match status" value="1"/>
</dbReference>
<dbReference type="SMART" id="SM00382">
    <property type="entry name" value="AAA"/>
    <property type="match status" value="1"/>
</dbReference>
<dbReference type="FunFam" id="3.40.50.300:FF:000604">
    <property type="entry name" value="ABC transporter B family member 28"/>
    <property type="match status" value="1"/>
</dbReference>
<feature type="transmembrane region" description="Helical" evidence="8">
    <location>
        <begin position="21"/>
        <end position="54"/>
    </location>
</feature>
<evidence type="ECO:0000256" key="5">
    <source>
        <dbReference type="ARBA" id="ARBA00022840"/>
    </source>
</evidence>
<keyword evidence="7 8" id="KW-0472">Membrane</keyword>
<evidence type="ECO:0000256" key="8">
    <source>
        <dbReference type="SAM" id="Phobius"/>
    </source>
</evidence>
<evidence type="ECO:0000256" key="1">
    <source>
        <dbReference type="ARBA" id="ARBA00004651"/>
    </source>
</evidence>
<evidence type="ECO:0000313" key="11">
    <source>
        <dbReference type="EMBL" id="ANY67944.1"/>
    </source>
</evidence>
<feature type="transmembrane region" description="Helical" evidence="8">
    <location>
        <begin position="153"/>
        <end position="174"/>
    </location>
</feature>
<feature type="transmembrane region" description="Helical" evidence="8">
    <location>
        <begin position="74"/>
        <end position="93"/>
    </location>
</feature>
<dbReference type="Gene3D" id="3.40.50.300">
    <property type="entry name" value="P-loop containing nucleotide triphosphate hydrolases"/>
    <property type="match status" value="1"/>
</dbReference>
<dbReference type="SUPFAM" id="SSF52540">
    <property type="entry name" value="P-loop containing nucleoside triphosphate hydrolases"/>
    <property type="match status" value="1"/>
</dbReference>
<evidence type="ECO:0000259" key="9">
    <source>
        <dbReference type="PROSITE" id="PS50893"/>
    </source>
</evidence>
<dbReference type="InterPro" id="IPR003439">
    <property type="entry name" value="ABC_transporter-like_ATP-bd"/>
</dbReference>
<dbReference type="SUPFAM" id="SSF90123">
    <property type="entry name" value="ABC transporter transmembrane region"/>
    <property type="match status" value="1"/>
</dbReference>
<dbReference type="GO" id="GO:0005886">
    <property type="term" value="C:plasma membrane"/>
    <property type="evidence" value="ECO:0007669"/>
    <property type="project" value="UniProtKB-SubCell"/>
</dbReference>
<comment type="subcellular location">
    <subcellularLocation>
        <location evidence="1">Cell membrane</location>
        <topology evidence="1">Multi-pass membrane protein</topology>
    </subcellularLocation>
</comment>
<dbReference type="GO" id="GO:0140359">
    <property type="term" value="F:ABC-type transporter activity"/>
    <property type="evidence" value="ECO:0007669"/>
    <property type="project" value="InterPro"/>
</dbReference>
<accession>A0A1B2DJP4</accession>
<evidence type="ECO:0000256" key="7">
    <source>
        <dbReference type="ARBA" id="ARBA00023136"/>
    </source>
</evidence>
<dbReference type="PROSITE" id="PS50893">
    <property type="entry name" value="ABC_TRANSPORTER_2"/>
    <property type="match status" value="1"/>
</dbReference>
<feature type="domain" description="ABC transporter" evidence="9">
    <location>
        <begin position="365"/>
        <end position="601"/>
    </location>
</feature>
<dbReference type="PANTHER" id="PTHR24221">
    <property type="entry name" value="ATP-BINDING CASSETTE SUB-FAMILY B"/>
    <property type="match status" value="1"/>
</dbReference>
<dbReference type="GO" id="GO:0034040">
    <property type="term" value="F:ATPase-coupled lipid transmembrane transporter activity"/>
    <property type="evidence" value="ECO:0007669"/>
    <property type="project" value="TreeGrafter"/>
</dbReference>
<dbReference type="Pfam" id="PF00664">
    <property type="entry name" value="ABC_membrane"/>
    <property type="match status" value="1"/>
</dbReference>
<evidence type="ECO:0000256" key="2">
    <source>
        <dbReference type="ARBA" id="ARBA00022448"/>
    </source>
</evidence>
<keyword evidence="2" id="KW-0813">Transport</keyword>
<evidence type="ECO:0000256" key="6">
    <source>
        <dbReference type="ARBA" id="ARBA00022989"/>
    </source>
</evidence>
<organism evidence="11">
    <name type="scientific">Paenibacillus sp. BIHB 4019</name>
    <dbReference type="NCBI Taxonomy" id="1870819"/>
    <lineage>
        <taxon>Bacteria</taxon>
        <taxon>Bacillati</taxon>
        <taxon>Bacillota</taxon>
        <taxon>Bacilli</taxon>
        <taxon>Bacillales</taxon>
        <taxon>Paenibacillaceae</taxon>
        <taxon>Paenibacillus</taxon>
    </lineage>
</organism>
<dbReference type="GO" id="GO:0005737">
    <property type="term" value="C:cytoplasm"/>
    <property type="evidence" value="ECO:0007669"/>
    <property type="project" value="UniProtKB-ARBA"/>
</dbReference>
<dbReference type="Gene3D" id="1.20.1560.10">
    <property type="entry name" value="ABC transporter type 1, transmembrane domain"/>
    <property type="match status" value="1"/>
</dbReference>
<name>A0A1B2DJP4_9BACL</name>
<dbReference type="PROSITE" id="PS00211">
    <property type="entry name" value="ABC_TRANSPORTER_1"/>
    <property type="match status" value="1"/>
</dbReference>
<dbReference type="PROSITE" id="PS50929">
    <property type="entry name" value="ABC_TM1F"/>
    <property type="match status" value="1"/>
</dbReference>
<keyword evidence="3 8" id="KW-0812">Transmembrane</keyword>
<dbReference type="InterPro" id="IPR039421">
    <property type="entry name" value="Type_1_exporter"/>
</dbReference>
<keyword evidence="5" id="KW-0067">ATP-binding</keyword>
<dbReference type="InterPro" id="IPR027417">
    <property type="entry name" value="P-loop_NTPase"/>
</dbReference>
<gene>
    <name evidence="11" type="ORF">BBD42_16785</name>
</gene>
<sequence length="608" mass="67735">MKPIMLYMKKLHQFAGKKLYLNMLGIMIVSSLEGVGLLILIPLLGIIGLINVQSVNLPVVPQVSHWLGELPQELLLVAVLALFMGINVGQGLLQRQLTNQGFALLQSFVTKLRMDIYQALLQSNWAFFLGKRKSDFNHILSSELSRVNQGMQLSLRLVTTGIFTIVQIALAFYLSYQLTLLILICGGLLSLFSRKYTRGARSLGTRLTELSQSYVAGITDHFNGIKEIKSNRLEESHLSWFSKLTQQMEHNNVQFVKLQSNSQLIFKSISALMIAGCVFLSVQVLQVGVAQLTLIVLIFTRLWPKLTLIQASMEQIVLTLPAFKSLNDLMEECGVAEELQLNEPVARTERTERTEPDALKLAHELVCQDVYYRYREQDKTYALKHINLRIPANSMTAIVGKSGAGKSTLIDTLIGLIVPQHGAVLLDGAPLDDSNRFAYRSAVSYVSQDPFLFNASIRENLKLVLPEATEEQLWEALAFSASDAFVRALPRGLDTIVGDRGVRLSGGERQRIVLARAMLRNPSILVLDEATSSLDSENELKIQQALEQLKGKLTIIVIAHRLSTIRDADQVIVLEEGRIIQQGGYNQLYRESKGTFSKLLEYQAGGPG</sequence>
<proteinExistence type="predicted"/>
<dbReference type="GO" id="GO:0005524">
    <property type="term" value="F:ATP binding"/>
    <property type="evidence" value="ECO:0007669"/>
    <property type="project" value="UniProtKB-KW"/>
</dbReference>